<name>A0ABQ1W5W6_9BACL</name>
<sequence length="112" mass="13309">MDNTRVRLMTDLQRIEKEHYQLREGERLQDFLALMLHYIGDPQPELRDDLICTTFYEWFQDENMLTATELHSLLAVLTDEQHLFYRIGSENDSSVFTRAFSILPHCVDCRTP</sequence>
<gene>
    <name evidence="1" type="ORF">GCM10010913_43330</name>
</gene>
<proteinExistence type="predicted"/>
<dbReference type="EMBL" id="BMIW01000045">
    <property type="protein sequence ID" value="GGG16611.1"/>
    <property type="molecule type" value="Genomic_DNA"/>
</dbReference>
<keyword evidence="2" id="KW-1185">Reference proteome</keyword>
<accession>A0ABQ1W5W6</accession>
<dbReference type="Proteomes" id="UP000608420">
    <property type="component" value="Unassembled WGS sequence"/>
</dbReference>
<protein>
    <submittedName>
        <fullName evidence="1">Uncharacterized protein</fullName>
    </submittedName>
</protein>
<evidence type="ECO:0000313" key="2">
    <source>
        <dbReference type="Proteomes" id="UP000608420"/>
    </source>
</evidence>
<comment type="caution">
    <text evidence="1">The sequence shown here is derived from an EMBL/GenBank/DDBJ whole genome shotgun (WGS) entry which is preliminary data.</text>
</comment>
<evidence type="ECO:0000313" key="1">
    <source>
        <dbReference type="EMBL" id="GGG16611.1"/>
    </source>
</evidence>
<organism evidence="1 2">
    <name type="scientific">Paenibacillus aceti</name>
    <dbReference type="NCBI Taxonomy" id="1820010"/>
    <lineage>
        <taxon>Bacteria</taxon>
        <taxon>Bacillati</taxon>
        <taxon>Bacillota</taxon>
        <taxon>Bacilli</taxon>
        <taxon>Bacillales</taxon>
        <taxon>Paenibacillaceae</taxon>
        <taxon>Paenibacillus</taxon>
    </lineage>
</organism>
<reference evidence="2" key="1">
    <citation type="journal article" date="2019" name="Int. J. Syst. Evol. Microbiol.">
        <title>The Global Catalogue of Microorganisms (GCM) 10K type strain sequencing project: providing services to taxonomists for standard genome sequencing and annotation.</title>
        <authorList>
            <consortium name="The Broad Institute Genomics Platform"/>
            <consortium name="The Broad Institute Genome Sequencing Center for Infectious Disease"/>
            <person name="Wu L."/>
            <person name="Ma J."/>
        </authorList>
    </citation>
    <scope>NUCLEOTIDE SEQUENCE [LARGE SCALE GENOMIC DNA]</scope>
    <source>
        <strain evidence="2">CGMCC 1.15420</strain>
    </source>
</reference>